<dbReference type="Gene3D" id="1.10.357.10">
    <property type="entry name" value="Tetracycline Repressor, domain 2"/>
    <property type="match status" value="1"/>
</dbReference>
<keyword evidence="1" id="KW-0805">Transcription regulation</keyword>
<dbReference type="Proteomes" id="UP000611554">
    <property type="component" value="Unassembled WGS sequence"/>
</dbReference>
<reference evidence="7" key="1">
    <citation type="journal article" date="2019" name="Int. J. Syst. Evol. Microbiol.">
        <title>The Global Catalogue of Microorganisms (GCM) 10K type strain sequencing project: providing services to taxonomists for standard genome sequencing and annotation.</title>
        <authorList>
            <consortium name="The Broad Institute Genomics Platform"/>
            <consortium name="The Broad Institute Genome Sequencing Center for Infectious Disease"/>
            <person name="Wu L."/>
            <person name="Ma J."/>
        </authorList>
    </citation>
    <scope>NUCLEOTIDE SEQUENCE [LARGE SCALE GENOMIC DNA]</scope>
    <source>
        <strain evidence="7">JCM 3115</strain>
    </source>
</reference>
<comment type="caution">
    <text evidence="6">The sequence shown here is derived from an EMBL/GenBank/DDBJ whole genome shotgun (WGS) entry which is preliminary data.</text>
</comment>
<evidence type="ECO:0000259" key="5">
    <source>
        <dbReference type="PROSITE" id="PS50977"/>
    </source>
</evidence>
<dbReference type="InterPro" id="IPR001647">
    <property type="entry name" value="HTH_TetR"/>
</dbReference>
<dbReference type="Pfam" id="PF00440">
    <property type="entry name" value="TetR_N"/>
    <property type="match status" value="1"/>
</dbReference>
<evidence type="ECO:0000256" key="2">
    <source>
        <dbReference type="ARBA" id="ARBA00023125"/>
    </source>
</evidence>
<protein>
    <submittedName>
        <fullName evidence="6">TetR family transcriptional regulator</fullName>
    </submittedName>
</protein>
<dbReference type="RefSeq" id="WP_189249211.1">
    <property type="nucleotide sequence ID" value="NZ_BMQJ01000014.1"/>
</dbReference>
<dbReference type="PANTHER" id="PTHR30055">
    <property type="entry name" value="HTH-TYPE TRANSCRIPTIONAL REGULATOR RUTR"/>
    <property type="match status" value="1"/>
</dbReference>
<evidence type="ECO:0000256" key="4">
    <source>
        <dbReference type="PROSITE-ProRule" id="PRU00335"/>
    </source>
</evidence>
<dbReference type="InterPro" id="IPR041347">
    <property type="entry name" value="MftR_C"/>
</dbReference>
<dbReference type="Gene3D" id="1.10.10.60">
    <property type="entry name" value="Homeodomain-like"/>
    <property type="match status" value="1"/>
</dbReference>
<keyword evidence="3" id="KW-0804">Transcription</keyword>
<sequence>MDTGKSERPGLRERKKQETRAALSWATIRLVVERGLDAVRVEDIAAEAGVSPRTFNNYFSGKGEAIAARHLDRARRVAEELRARPESEPLWEAIRNAVQTQFSPGDTSGDAVGGAVDGGRAPDRRWITGVSLMISEPSLQGEMFKANAAAEAELAAAIAERTGTDVVRDLYPRLVSGAVGAAVSLVMERWLRADPPVPFGPLLRDALGQLAAGLPVPDREEAAGPRP</sequence>
<dbReference type="PROSITE" id="PS50977">
    <property type="entry name" value="HTH_TETR_2"/>
    <property type="match status" value="1"/>
</dbReference>
<evidence type="ECO:0000256" key="3">
    <source>
        <dbReference type="ARBA" id="ARBA00023163"/>
    </source>
</evidence>
<feature type="domain" description="HTH tetR-type" evidence="5">
    <location>
        <begin position="17"/>
        <end position="77"/>
    </location>
</feature>
<evidence type="ECO:0000313" key="7">
    <source>
        <dbReference type="Proteomes" id="UP000611554"/>
    </source>
</evidence>
<dbReference type="EMBL" id="BMQJ01000014">
    <property type="protein sequence ID" value="GGQ16548.1"/>
    <property type="molecule type" value="Genomic_DNA"/>
</dbReference>
<feature type="DNA-binding region" description="H-T-H motif" evidence="4">
    <location>
        <begin position="40"/>
        <end position="59"/>
    </location>
</feature>
<keyword evidence="2 4" id="KW-0238">DNA-binding</keyword>
<dbReference type="InterPro" id="IPR009057">
    <property type="entry name" value="Homeodomain-like_sf"/>
</dbReference>
<name>A0ABQ2RA62_9ACTN</name>
<organism evidence="6 7">
    <name type="scientific">Streptosporangium pseudovulgare</name>
    <dbReference type="NCBI Taxonomy" id="35765"/>
    <lineage>
        <taxon>Bacteria</taxon>
        <taxon>Bacillati</taxon>
        <taxon>Actinomycetota</taxon>
        <taxon>Actinomycetes</taxon>
        <taxon>Streptosporangiales</taxon>
        <taxon>Streptosporangiaceae</taxon>
        <taxon>Streptosporangium</taxon>
    </lineage>
</organism>
<proteinExistence type="predicted"/>
<dbReference type="SUPFAM" id="SSF46689">
    <property type="entry name" value="Homeodomain-like"/>
    <property type="match status" value="1"/>
</dbReference>
<evidence type="ECO:0000256" key="1">
    <source>
        <dbReference type="ARBA" id="ARBA00023015"/>
    </source>
</evidence>
<evidence type="ECO:0000313" key="6">
    <source>
        <dbReference type="EMBL" id="GGQ16548.1"/>
    </source>
</evidence>
<dbReference type="PANTHER" id="PTHR30055:SF238">
    <property type="entry name" value="MYCOFACTOCIN BIOSYNTHESIS TRANSCRIPTIONAL REGULATOR MFTR-RELATED"/>
    <property type="match status" value="1"/>
</dbReference>
<dbReference type="InterPro" id="IPR050109">
    <property type="entry name" value="HTH-type_TetR-like_transc_reg"/>
</dbReference>
<dbReference type="Pfam" id="PF17754">
    <property type="entry name" value="TetR_C_14"/>
    <property type="match status" value="1"/>
</dbReference>
<gene>
    <name evidence="6" type="ORF">GCM10010140_53580</name>
</gene>
<keyword evidence="7" id="KW-1185">Reference proteome</keyword>
<accession>A0ABQ2RA62</accession>